<dbReference type="Proteomes" id="UP000789390">
    <property type="component" value="Unassembled WGS sequence"/>
</dbReference>
<feature type="region of interest" description="Disordered" evidence="1">
    <location>
        <begin position="376"/>
        <end position="396"/>
    </location>
</feature>
<evidence type="ECO:0000313" key="2">
    <source>
        <dbReference type="EMBL" id="CAH0110939.1"/>
    </source>
</evidence>
<sequence>MHPPMVEIDRIKMTSNSSAAVKQEKRDDQEEIDLLAAKMVEANRVKMANLSSTATAVGQVGTSGNPLQGGIPSASRMMPGTLLSYFSKNSAGVGAKEAIDAINKEKMNNAAAVSIDLESAKGRFGWTNSSVHIPYVYRKDDKKFCSVRVLEQCITKMFTNVLRPELSGCVSIQSYYVSEIEARLLNEINVKHCDCQYGRELFTVRDLIINLDDALELIQFLQTCREKLVRKSCDPQDRCGFFRIGGESVVPYTVISGIKYVPLFYFEGETGNLDRRAIQITGWDLAYLKLCCKVQGIRNELFSNDSYSAVSVEDIKQQFPAQTDLQLYWPSRSQMDVPSNGTSGSSNIGINMWIQKPSGSPPPLPVSSNTAAVPMQTSSVIQKNPAASSGSAATRLPSTSSASALLHQASNIVPPSRSAVIPPTCTNSALYNGWSSMNSYASVHQQQQSASNSTPTSSAAAASAHLATVLQSQSAAAARAQAASMQAAMLMPHHHSSMGAFNMMQYAQAVAGMMQQQQSQQQQQVQSHRSQPAPPPPPPPPPSQAHSSGGSSLDSLLRANGLHTDHHRLPHGSPSTTVMNRSAYSSSQSPLTGVVPGSSPHSRSSTGASPRPGLPVPSSSLVHSSLTSSSSSSSTPKPPPPPLIPVNGSHPLFSSMPNNSSMASQGSSRLHQASSEPNQHGLSRYHQPQAQYDIAQRHHSQLQHQPLLQQQQQSPQPPPFKLQLYQIESQTVPCVNSRQYVYNNLMISLPDMAAYLFPHLGHQTCKQVLQDGLGVTLYEANPQQLQVLKSAGKVSSVSSLGSEKISLVNVRDVVQYMPQIRYMMSRLDGGAELSHAHSSKRQRVS</sequence>
<dbReference type="EMBL" id="CAKKLH010000308">
    <property type="protein sequence ID" value="CAH0110939.1"/>
    <property type="molecule type" value="Genomic_DNA"/>
</dbReference>
<evidence type="ECO:0000313" key="3">
    <source>
        <dbReference type="Proteomes" id="UP000789390"/>
    </source>
</evidence>
<protein>
    <submittedName>
        <fullName evidence="2">Uncharacterized protein</fullName>
    </submittedName>
</protein>
<proteinExistence type="predicted"/>
<feature type="region of interest" description="Disordered" evidence="1">
    <location>
        <begin position="512"/>
        <end position="684"/>
    </location>
</feature>
<feature type="compositionally biased region" description="Polar residues" evidence="1">
    <location>
        <begin position="573"/>
        <end position="591"/>
    </location>
</feature>
<accession>A0A8J2RWN0</accession>
<evidence type="ECO:0000256" key="1">
    <source>
        <dbReference type="SAM" id="MobiDB-lite"/>
    </source>
</evidence>
<feature type="region of interest" description="Disordered" evidence="1">
    <location>
        <begin position="697"/>
        <end position="719"/>
    </location>
</feature>
<organism evidence="2 3">
    <name type="scientific">Daphnia galeata</name>
    <dbReference type="NCBI Taxonomy" id="27404"/>
    <lineage>
        <taxon>Eukaryota</taxon>
        <taxon>Metazoa</taxon>
        <taxon>Ecdysozoa</taxon>
        <taxon>Arthropoda</taxon>
        <taxon>Crustacea</taxon>
        <taxon>Branchiopoda</taxon>
        <taxon>Diplostraca</taxon>
        <taxon>Cladocera</taxon>
        <taxon>Anomopoda</taxon>
        <taxon>Daphniidae</taxon>
        <taxon>Daphnia</taxon>
    </lineage>
</organism>
<comment type="caution">
    <text evidence="2">The sequence shown here is derived from an EMBL/GenBank/DDBJ whole genome shotgun (WGS) entry which is preliminary data.</text>
</comment>
<dbReference type="OrthoDB" id="6497308at2759"/>
<dbReference type="AlphaFoldDB" id="A0A8J2RWN0"/>
<gene>
    <name evidence="2" type="ORF">DGAL_LOCUS14547</name>
</gene>
<feature type="compositionally biased region" description="Pro residues" evidence="1">
    <location>
        <begin position="532"/>
        <end position="543"/>
    </location>
</feature>
<feature type="compositionally biased region" description="Polar residues" evidence="1">
    <location>
        <begin position="599"/>
        <end position="608"/>
    </location>
</feature>
<feature type="compositionally biased region" description="Low complexity" evidence="1">
    <location>
        <begin position="702"/>
        <end position="714"/>
    </location>
</feature>
<reference evidence="2" key="1">
    <citation type="submission" date="2021-11" db="EMBL/GenBank/DDBJ databases">
        <authorList>
            <person name="Schell T."/>
        </authorList>
    </citation>
    <scope>NUCLEOTIDE SEQUENCE</scope>
    <source>
        <strain evidence="2">M5</strain>
    </source>
</reference>
<feature type="compositionally biased region" description="Low complexity" evidence="1">
    <location>
        <begin position="512"/>
        <end position="531"/>
    </location>
</feature>
<feature type="compositionally biased region" description="Low complexity" evidence="1">
    <location>
        <begin position="616"/>
        <end position="635"/>
    </location>
</feature>
<name>A0A8J2RWN0_9CRUS</name>
<feature type="compositionally biased region" description="Polar residues" evidence="1">
    <location>
        <begin position="655"/>
        <end position="684"/>
    </location>
</feature>
<keyword evidence="3" id="KW-1185">Reference proteome</keyword>